<gene>
    <name evidence="7" type="ORF">GCM10022222_75390</name>
</gene>
<dbReference type="PROSITE" id="PS50005">
    <property type="entry name" value="TPR"/>
    <property type="match status" value="1"/>
</dbReference>
<dbReference type="PANTHER" id="PTHR19879">
    <property type="entry name" value="TRANSCRIPTION INITIATION FACTOR TFIID"/>
    <property type="match status" value="1"/>
</dbReference>
<dbReference type="SUPFAM" id="SSF48452">
    <property type="entry name" value="TPR-like"/>
    <property type="match status" value="1"/>
</dbReference>
<dbReference type="PRINTS" id="PR00320">
    <property type="entry name" value="GPROTEINBRPT"/>
</dbReference>
<comment type="caution">
    <text evidence="7">The sequence shown here is derived from an EMBL/GenBank/DDBJ whole genome shotgun (WGS) entry which is preliminary data.</text>
</comment>
<dbReference type="Proteomes" id="UP001500689">
    <property type="component" value="Unassembled WGS sequence"/>
</dbReference>
<dbReference type="CDD" id="cd00200">
    <property type="entry name" value="WD40"/>
    <property type="match status" value="2"/>
</dbReference>
<feature type="repeat" description="WD" evidence="3">
    <location>
        <begin position="893"/>
        <end position="934"/>
    </location>
</feature>
<reference evidence="8" key="1">
    <citation type="journal article" date="2019" name="Int. J. Syst. Evol. Microbiol.">
        <title>The Global Catalogue of Microorganisms (GCM) 10K type strain sequencing project: providing services to taxonomists for standard genome sequencing and annotation.</title>
        <authorList>
            <consortium name="The Broad Institute Genomics Platform"/>
            <consortium name="The Broad Institute Genome Sequencing Center for Infectious Disease"/>
            <person name="Wu L."/>
            <person name="Ma J."/>
        </authorList>
    </citation>
    <scope>NUCLEOTIDE SEQUENCE [LARGE SCALE GENOMIC DNA]</scope>
    <source>
        <strain evidence="8">JCM 16898</strain>
    </source>
</reference>
<feature type="repeat" description="WD" evidence="3">
    <location>
        <begin position="354"/>
        <end position="395"/>
    </location>
</feature>
<keyword evidence="4" id="KW-0802">TPR repeat</keyword>
<dbReference type="InterPro" id="IPR015943">
    <property type="entry name" value="WD40/YVTN_repeat-like_dom_sf"/>
</dbReference>
<dbReference type="SUPFAM" id="SSF50978">
    <property type="entry name" value="WD40 repeat-like"/>
    <property type="match status" value="1"/>
</dbReference>
<dbReference type="PROSITE" id="PS50082">
    <property type="entry name" value="WD_REPEATS_2"/>
    <property type="match status" value="11"/>
</dbReference>
<dbReference type="Pfam" id="PF00400">
    <property type="entry name" value="WD40"/>
    <property type="match status" value="10"/>
</dbReference>
<dbReference type="InterPro" id="IPR036322">
    <property type="entry name" value="WD40_repeat_dom_sf"/>
</dbReference>
<dbReference type="PANTHER" id="PTHR19879:SF9">
    <property type="entry name" value="TRANSCRIPTION INITIATION FACTOR TFIID SUBUNIT 5"/>
    <property type="match status" value="1"/>
</dbReference>
<feature type="repeat" description="WD" evidence="3">
    <location>
        <begin position="768"/>
        <end position="808"/>
    </location>
</feature>
<dbReference type="EMBL" id="BAAAZN010000023">
    <property type="protein sequence ID" value="GAA3579475.1"/>
    <property type="molecule type" value="Genomic_DNA"/>
</dbReference>
<feature type="domain" description="Protein kinase" evidence="6">
    <location>
        <begin position="1"/>
        <end position="256"/>
    </location>
</feature>
<proteinExistence type="predicted"/>
<dbReference type="InterPro" id="IPR020472">
    <property type="entry name" value="WD40_PAC1"/>
</dbReference>
<dbReference type="SUPFAM" id="SSF56112">
    <property type="entry name" value="Protein kinase-like (PK-like)"/>
    <property type="match status" value="1"/>
</dbReference>
<evidence type="ECO:0000313" key="7">
    <source>
        <dbReference type="EMBL" id="GAA3579475.1"/>
    </source>
</evidence>
<feature type="repeat" description="WD" evidence="3">
    <location>
        <begin position="726"/>
        <end position="767"/>
    </location>
</feature>
<dbReference type="InterPro" id="IPR019734">
    <property type="entry name" value="TPR_rpt"/>
</dbReference>
<dbReference type="PROSITE" id="PS50011">
    <property type="entry name" value="PROTEIN_KINASE_DOM"/>
    <property type="match status" value="1"/>
</dbReference>
<dbReference type="Gene3D" id="1.25.40.10">
    <property type="entry name" value="Tetratricopeptide repeat domain"/>
    <property type="match status" value="1"/>
</dbReference>
<dbReference type="SUPFAM" id="SSF50998">
    <property type="entry name" value="Quinoprotein alcohol dehydrogenase-like"/>
    <property type="match status" value="1"/>
</dbReference>
<dbReference type="InterPro" id="IPR000719">
    <property type="entry name" value="Prot_kinase_dom"/>
</dbReference>
<feature type="repeat" description="WD" evidence="3">
    <location>
        <begin position="563"/>
        <end position="595"/>
    </location>
</feature>
<dbReference type="InterPro" id="IPR011990">
    <property type="entry name" value="TPR-like_helical_dom_sf"/>
</dbReference>
<feature type="repeat" description="TPR" evidence="4">
    <location>
        <begin position="210"/>
        <end position="243"/>
    </location>
</feature>
<evidence type="ECO:0000256" key="3">
    <source>
        <dbReference type="PROSITE-ProRule" id="PRU00221"/>
    </source>
</evidence>
<dbReference type="Gene3D" id="2.130.10.10">
    <property type="entry name" value="YVTN repeat-like/Quinoprotein amine dehydrogenase"/>
    <property type="match status" value="5"/>
</dbReference>
<feature type="repeat" description="WD" evidence="3">
    <location>
        <begin position="438"/>
        <end position="479"/>
    </location>
</feature>
<dbReference type="InterPro" id="IPR001680">
    <property type="entry name" value="WD40_rpt"/>
</dbReference>
<evidence type="ECO:0000256" key="1">
    <source>
        <dbReference type="ARBA" id="ARBA00022574"/>
    </source>
</evidence>
<evidence type="ECO:0000256" key="5">
    <source>
        <dbReference type="SAM" id="MobiDB-lite"/>
    </source>
</evidence>
<dbReference type="InterPro" id="IPR001245">
    <property type="entry name" value="Ser-Thr/Tyr_kinase_cat_dom"/>
</dbReference>
<feature type="repeat" description="WD" evidence="3">
    <location>
        <begin position="809"/>
        <end position="850"/>
    </location>
</feature>
<feature type="repeat" description="WD" evidence="3">
    <location>
        <begin position="480"/>
        <end position="521"/>
    </location>
</feature>
<evidence type="ECO:0000256" key="2">
    <source>
        <dbReference type="ARBA" id="ARBA00022737"/>
    </source>
</evidence>
<feature type="repeat" description="WD" evidence="3">
    <location>
        <begin position="684"/>
        <end position="725"/>
    </location>
</feature>
<keyword evidence="8" id="KW-1185">Reference proteome</keyword>
<feature type="region of interest" description="Disordered" evidence="5">
    <location>
        <begin position="294"/>
        <end position="315"/>
    </location>
</feature>
<dbReference type="Pfam" id="PF07714">
    <property type="entry name" value="PK_Tyr_Ser-Thr"/>
    <property type="match status" value="1"/>
</dbReference>
<keyword evidence="1 3" id="KW-0853">WD repeat</keyword>
<feature type="repeat" description="WD" evidence="3">
    <location>
        <begin position="522"/>
        <end position="563"/>
    </location>
</feature>
<evidence type="ECO:0000313" key="8">
    <source>
        <dbReference type="Proteomes" id="UP001500689"/>
    </source>
</evidence>
<dbReference type="Gene3D" id="1.10.510.10">
    <property type="entry name" value="Transferase(Phosphotransferase) domain 1"/>
    <property type="match status" value="1"/>
</dbReference>
<keyword evidence="2" id="KW-0677">Repeat</keyword>
<name>A0ABP6Y979_9PSEU</name>
<protein>
    <recommendedName>
        <fullName evidence="6">Protein kinase domain-containing protein</fullName>
    </recommendedName>
</protein>
<evidence type="ECO:0000256" key="4">
    <source>
        <dbReference type="PROSITE-ProRule" id="PRU00339"/>
    </source>
</evidence>
<evidence type="ECO:0000259" key="6">
    <source>
        <dbReference type="PROSITE" id="PS50011"/>
    </source>
</evidence>
<dbReference type="PROSITE" id="PS50294">
    <property type="entry name" value="WD_REPEATS_REGION"/>
    <property type="match status" value="8"/>
</dbReference>
<dbReference type="InterPro" id="IPR011047">
    <property type="entry name" value="Quinoprotein_ADH-like_sf"/>
</dbReference>
<dbReference type="SMART" id="SM00028">
    <property type="entry name" value="TPR"/>
    <property type="match status" value="1"/>
</dbReference>
<organism evidence="7 8">
    <name type="scientific">Amycolatopsis ultiminotia</name>
    <dbReference type="NCBI Taxonomy" id="543629"/>
    <lineage>
        <taxon>Bacteria</taxon>
        <taxon>Bacillati</taxon>
        <taxon>Actinomycetota</taxon>
        <taxon>Actinomycetes</taxon>
        <taxon>Pseudonocardiales</taxon>
        <taxon>Pseudonocardiaceae</taxon>
        <taxon>Amycolatopsis</taxon>
    </lineage>
</organism>
<dbReference type="SMART" id="SM00320">
    <property type="entry name" value="WD40"/>
    <property type="match status" value="14"/>
</dbReference>
<sequence>MPKTWRLFGRKRETAPERSAPPPVAPADTDAGRAEAAALLASTRAWLDLPPHPHLRSFHGLRLEDGHPRMVLEDAPGEDLATAAGSGRFTTVDAVLDAAVQLAWAVQALHDAGIAHGDLRATSAIRTSDGIVKLAELGALRPLGNGASDDVRALATVVAGLFSGPQRPLLPDPGSTPTAREFADRLVEIHRQTTGNPYFRAEPKPVEPPADEWNNRGLSLALAGDHAAAEQYWERALQADPRHPDATFNLGLHHWRTARITDDELLRRMAAVEQAAAPGDRDHIRLLAELVDRERGDTRTGQQRDDDPPLTARTDSGWLYSVAGTPDGGRVVWAAEDGVLRWWDSGRGGKVHKLTGHTDEIWSVAITPDGRYALSGSADTTARCWDLGTGRCVQILEGHQRCVRGVAISADGRYAVTGAEDGFLRHWDLRSGKLLRTVTQEKVCILSVSMTPDARYVAAAGNNSMARWWDLKTGTCLQTLTGHTDNVHSVAVTPDGRYALTGGNDRTVRWWDLRTGECLRTLTAHASPVWSVALSADGRQAATGSLDRTARCWDLGTGRCVRTIEHEYLVLAVDLTADGRRVASTATDRKVRVWDQAEPRVAPWQASPASNAGDLESREQQFRAQLSGARDLLANAAVPAATARLRAARAVHGYARHPEAQQLWREAGRYRQRTEFTDIRRVRTIEHPAGLTSLALSDDGRRAVAAGWDFVLRHWDLTTGECLAELPGHEDALTSLAFGADGTTAVSTSSDQTLRWWDLRTGQCLRILSGHADEVTAVALSADGHAMSASADHTLRWWNLHTGECLRILSGHTEPVNAVAITADGRQALSGSSDTTVRWWDIGTGECRKTLHSHSCASRVVALTPGAGTALSGETCGNLQRWQLPQAKYLGAETGHEGPMLALAVTADGAHALTAGADRTLRLRDLRSGRCLRVLTEHDDELCGAALALDAWSALTGSKDGTLIGWALDWNHESAG</sequence>
<feature type="compositionally biased region" description="Basic and acidic residues" evidence="5">
    <location>
        <begin position="294"/>
        <end position="307"/>
    </location>
</feature>
<dbReference type="RefSeq" id="WP_344868096.1">
    <property type="nucleotide sequence ID" value="NZ_BAAAZN010000023.1"/>
</dbReference>
<feature type="repeat" description="WD" evidence="3">
    <location>
        <begin position="396"/>
        <end position="437"/>
    </location>
</feature>
<feature type="region of interest" description="Disordered" evidence="5">
    <location>
        <begin position="1"/>
        <end position="31"/>
    </location>
</feature>
<dbReference type="InterPro" id="IPR011009">
    <property type="entry name" value="Kinase-like_dom_sf"/>
</dbReference>
<accession>A0ABP6Y979</accession>